<dbReference type="SUPFAM" id="SSF52266">
    <property type="entry name" value="SGNH hydrolase"/>
    <property type="match status" value="1"/>
</dbReference>
<keyword evidence="3" id="KW-0964">Secreted</keyword>
<accession>A0A251TDC0</accession>
<reference evidence="10" key="2">
    <citation type="submission" date="2017-02" db="EMBL/GenBank/DDBJ databases">
        <title>Sunflower complete genome.</title>
        <authorList>
            <person name="Langlade N."/>
            <person name="Munos S."/>
        </authorList>
    </citation>
    <scope>NUCLEOTIDE SEQUENCE [LARGE SCALE GENOMIC DNA]</scope>
    <source>
        <tissue evidence="10">Leaves</tissue>
    </source>
</reference>
<evidence type="ECO:0000256" key="3">
    <source>
        <dbReference type="ARBA" id="ARBA00022525"/>
    </source>
</evidence>
<dbReference type="Gramene" id="mRNA:HanXRQr2_Chr11g0505301">
    <property type="protein sequence ID" value="mRNA:HanXRQr2_Chr11g0505301"/>
    <property type="gene ID" value="HanXRQr2_Chr11g0505301"/>
</dbReference>
<dbReference type="GO" id="GO:0016042">
    <property type="term" value="P:lipid catabolic process"/>
    <property type="evidence" value="ECO:0007669"/>
    <property type="project" value="UniProtKB-KW"/>
</dbReference>
<dbReference type="GO" id="GO:0005576">
    <property type="term" value="C:extracellular region"/>
    <property type="evidence" value="ECO:0007669"/>
    <property type="project" value="UniProtKB-SubCell"/>
</dbReference>
<dbReference type="GO" id="GO:0004806">
    <property type="term" value="F:triacylglycerol lipase activity"/>
    <property type="evidence" value="ECO:0007669"/>
    <property type="project" value="UniProtKB-EC"/>
</dbReference>
<dbReference type="EMBL" id="CM007900">
    <property type="protein sequence ID" value="OTG08652.1"/>
    <property type="molecule type" value="Genomic_DNA"/>
</dbReference>
<evidence type="ECO:0000313" key="11">
    <source>
        <dbReference type="Proteomes" id="UP000215914"/>
    </source>
</evidence>
<evidence type="ECO:0000256" key="7">
    <source>
        <dbReference type="ARBA" id="ARBA00023098"/>
    </source>
</evidence>
<keyword evidence="11" id="KW-1185">Reference proteome</keyword>
<evidence type="ECO:0000313" key="9">
    <source>
        <dbReference type="EMBL" id="KAF5783210.1"/>
    </source>
</evidence>
<keyword evidence="7" id="KW-0443">Lipid metabolism</keyword>
<evidence type="ECO:0000256" key="1">
    <source>
        <dbReference type="ARBA" id="ARBA00004613"/>
    </source>
</evidence>
<dbReference type="InParanoid" id="A0A251TDC0"/>
<dbReference type="InterPro" id="IPR036514">
    <property type="entry name" value="SGNH_hydro_sf"/>
</dbReference>
<keyword evidence="4 8" id="KW-0732">Signal</keyword>
<proteinExistence type="inferred from homology"/>
<dbReference type="OMA" id="KALWIVV"/>
<reference evidence="9 11" key="1">
    <citation type="journal article" date="2017" name="Nature">
        <title>The sunflower genome provides insights into oil metabolism, flowering and Asterid evolution.</title>
        <authorList>
            <person name="Badouin H."/>
            <person name="Gouzy J."/>
            <person name="Grassa C.J."/>
            <person name="Murat F."/>
            <person name="Staton S.E."/>
            <person name="Cottret L."/>
            <person name="Lelandais-Briere C."/>
            <person name="Owens G.L."/>
            <person name="Carrere S."/>
            <person name="Mayjonade B."/>
            <person name="Legrand L."/>
            <person name="Gill N."/>
            <person name="Kane N.C."/>
            <person name="Bowers J.E."/>
            <person name="Hubner S."/>
            <person name="Bellec A."/>
            <person name="Berard A."/>
            <person name="Berges H."/>
            <person name="Blanchet N."/>
            <person name="Boniface M.C."/>
            <person name="Brunel D."/>
            <person name="Catrice O."/>
            <person name="Chaidir N."/>
            <person name="Claudel C."/>
            <person name="Donnadieu C."/>
            <person name="Faraut T."/>
            <person name="Fievet G."/>
            <person name="Helmstetter N."/>
            <person name="King M."/>
            <person name="Knapp S.J."/>
            <person name="Lai Z."/>
            <person name="Le Paslier M.C."/>
            <person name="Lippi Y."/>
            <person name="Lorenzon L."/>
            <person name="Mandel J.R."/>
            <person name="Marage G."/>
            <person name="Marchand G."/>
            <person name="Marquand E."/>
            <person name="Bret-Mestries E."/>
            <person name="Morien E."/>
            <person name="Nambeesan S."/>
            <person name="Nguyen T."/>
            <person name="Pegot-Espagnet P."/>
            <person name="Pouilly N."/>
            <person name="Raftis F."/>
            <person name="Sallet E."/>
            <person name="Schiex T."/>
            <person name="Thomas J."/>
            <person name="Vandecasteele C."/>
            <person name="Vares D."/>
            <person name="Vear F."/>
            <person name="Vautrin S."/>
            <person name="Crespi M."/>
            <person name="Mangin B."/>
            <person name="Burke J.M."/>
            <person name="Salse J."/>
            <person name="Munos S."/>
            <person name="Vincourt P."/>
            <person name="Rieseberg L.H."/>
            <person name="Langlade N.B."/>
        </authorList>
    </citation>
    <scope>NUCLEOTIDE SEQUENCE [LARGE SCALE GENOMIC DNA]</scope>
    <source>
        <strain evidence="11">cv. SF193</strain>
        <tissue evidence="9">Leaves</tissue>
    </source>
</reference>
<sequence length="355" mass="38996">MASKLGLLFGILVIAFVMQFQTVIVIAQPQVPCYFIFGGSLVDNGNNNRLVTTQKANYLPYGIDFPQGATGRFTNGRTIADLIGQRLGFPEFIPPYATATDREISTGVNYGSGGAGIRLETGRNLGDRISLDRQLLNHATIVSRLKLLQGNITFTNEYINKCIYLVNIGTNDYVNNYLMPQSYLTGRIYNPDQYAAILTQQYSQQLTTLYNLGARKVVVFGLGPIGCTPAQIARVGTNGRPCVESINNITMLFNNRLRPLVDDLNNNLRDARFTFVNVSGIAANRLVLPNVPCCQIQSNGLCVPNSIPCPNRTSTAWYDGFHPSEISNSRLAARAYIARSPLDVSPNDISTLARL</sequence>
<evidence type="ECO:0000256" key="6">
    <source>
        <dbReference type="ARBA" id="ARBA00022963"/>
    </source>
</evidence>
<dbReference type="Pfam" id="PF00657">
    <property type="entry name" value="Lipase_GDSL"/>
    <property type="match status" value="1"/>
</dbReference>
<gene>
    <name evidence="10" type="ORF">HannXRQ_Chr11g0344081</name>
    <name evidence="9" type="ORF">HanXRQr2_Chr11g0505301</name>
</gene>
<keyword evidence="5 10" id="KW-0378">Hydrolase</keyword>
<dbReference type="Proteomes" id="UP000215914">
    <property type="component" value="Chromosome 11"/>
</dbReference>
<evidence type="ECO:0000256" key="4">
    <source>
        <dbReference type="ARBA" id="ARBA00022729"/>
    </source>
</evidence>
<evidence type="ECO:0000256" key="5">
    <source>
        <dbReference type="ARBA" id="ARBA00022801"/>
    </source>
</evidence>
<organism evidence="10 11">
    <name type="scientific">Helianthus annuus</name>
    <name type="common">Common sunflower</name>
    <dbReference type="NCBI Taxonomy" id="4232"/>
    <lineage>
        <taxon>Eukaryota</taxon>
        <taxon>Viridiplantae</taxon>
        <taxon>Streptophyta</taxon>
        <taxon>Embryophyta</taxon>
        <taxon>Tracheophyta</taxon>
        <taxon>Spermatophyta</taxon>
        <taxon>Magnoliopsida</taxon>
        <taxon>eudicotyledons</taxon>
        <taxon>Gunneridae</taxon>
        <taxon>Pentapetalae</taxon>
        <taxon>asterids</taxon>
        <taxon>campanulids</taxon>
        <taxon>Asterales</taxon>
        <taxon>Asteraceae</taxon>
        <taxon>Asteroideae</taxon>
        <taxon>Heliantheae alliance</taxon>
        <taxon>Heliantheae</taxon>
        <taxon>Helianthus</taxon>
    </lineage>
</organism>
<dbReference type="InterPro" id="IPR001087">
    <property type="entry name" value="GDSL"/>
</dbReference>
<dbReference type="EC" id="3.1.1.3" evidence="9"/>
<dbReference type="InterPro" id="IPR035669">
    <property type="entry name" value="SGNH_plant_lipase-like"/>
</dbReference>
<evidence type="ECO:0000256" key="8">
    <source>
        <dbReference type="SAM" id="SignalP"/>
    </source>
</evidence>
<evidence type="ECO:0000256" key="2">
    <source>
        <dbReference type="ARBA" id="ARBA00008668"/>
    </source>
</evidence>
<dbReference type="Gene3D" id="3.40.50.1110">
    <property type="entry name" value="SGNH hydrolase"/>
    <property type="match status" value="1"/>
</dbReference>
<dbReference type="InterPro" id="IPR051238">
    <property type="entry name" value="GDSL_esterase/lipase"/>
</dbReference>
<dbReference type="EMBL" id="MNCJ02000326">
    <property type="protein sequence ID" value="KAF5783210.1"/>
    <property type="molecule type" value="Genomic_DNA"/>
</dbReference>
<evidence type="ECO:0000313" key="10">
    <source>
        <dbReference type="EMBL" id="OTG08652.1"/>
    </source>
</evidence>
<name>A0A251TDC0_HELAN</name>
<dbReference type="CDD" id="cd01837">
    <property type="entry name" value="SGNH_plant_lipase_like"/>
    <property type="match status" value="1"/>
</dbReference>
<feature type="signal peptide" evidence="8">
    <location>
        <begin position="1"/>
        <end position="27"/>
    </location>
</feature>
<dbReference type="AlphaFoldDB" id="A0A251TDC0"/>
<reference evidence="9" key="3">
    <citation type="submission" date="2020-06" db="EMBL/GenBank/DDBJ databases">
        <title>Helianthus annuus Genome sequencing and assembly Release 2.</title>
        <authorList>
            <person name="Gouzy J."/>
            <person name="Langlade N."/>
            <person name="Munos S."/>
        </authorList>
    </citation>
    <scope>NUCLEOTIDE SEQUENCE</scope>
    <source>
        <tissue evidence="9">Leaves</tissue>
    </source>
</reference>
<keyword evidence="6" id="KW-0442">Lipid degradation</keyword>
<comment type="subcellular location">
    <subcellularLocation>
        <location evidence="1">Secreted</location>
    </subcellularLocation>
</comment>
<dbReference type="PANTHER" id="PTHR45650">
    <property type="entry name" value="GDSL-LIKE LIPASE/ACYLHYDROLASE-RELATED"/>
    <property type="match status" value="1"/>
</dbReference>
<protein>
    <submittedName>
        <fullName evidence="10">Putative SGNH hydrolase-type esterase domain-containing protein</fullName>
    </submittedName>
    <submittedName>
        <fullName evidence="9">Triacylglycerol lipase</fullName>
        <ecNumber evidence="9">3.1.1.3</ecNumber>
    </submittedName>
</protein>
<comment type="similarity">
    <text evidence="2">Belongs to the 'GDSL' lipolytic enzyme family.</text>
</comment>
<feature type="chain" id="PRO_5013078020" evidence="8">
    <location>
        <begin position="28"/>
        <end position="355"/>
    </location>
</feature>
<dbReference type="PANTHER" id="PTHR45650:SF9">
    <property type="entry name" value="SGNH HYDROLASE-TYPE ESTERASE DOMAIN-CONTAINING PROTEIN"/>
    <property type="match status" value="1"/>
</dbReference>
<dbReference type="OrthoDB" id="1683520at2759"/>